<reference evidence="1" key="2">
    <citation type="submission" date="2025-09" db="UniProtKB">
        <authorList>
            <consortium name="Ensembl"/>
        </authorList>
    </citation>
    <scope>IDENTIFICATION</scope>
</reference>
<sequence>MIMWPVKQKERGTHQTKDLISRFIKARHNLSCTRAIPTLKLGGGRVMLRESFSTAETGKLVRVYRKMNGGSLLRQYGWEY</sequence>
<dbReference type="Proteomes" id="UP000261380">
    <property type="component" value="Unplaced"/>
</dbReference>
<reference evidence="1" key="1">
    <citation type="submission" date="2025-08" db="UniProtKB">
        <authorList>
            <consortium name="Ensembl"/>
        </authorList>
    </citation>
    <scope>IDENTIFICATION</scope>
</reference>
<protein>
    <submittedName>
        <fullName evidence="1">Uncharacterized protein</fullName>
    </submittedName>
</protein>
<evidence type="ECO:0000313" key="2">
    <source>
        <dbReference type="Proteomes" id="UP000261380"/>
    </source>
</evidence>
<dbReference type="Ensembl" id="ENSXCOT00000017420.1">
    <property type="protein sequence ID" value="ENSXCOP00000017200.1"/>
    <property type="gene ID" value="ENSXCOG00000012971.1"/>
</dbReference>
<accession>A0A3B5M1P4</accession>
<name>A0A3B5M1P4_9TELE</name>
<dbReference type="AlphaFoldDB" id="A0A3B5M1P4"/>
<organism evidence="1 2">
    <name type="scientific">Xiphophorus couchianus</name>
    <name type="common">Monterrey platyfish</name>
    <dbReference type="NCBI Taxonomy" id="32473"/>
    <lineage>
        <taxon>Eukaryota</taxon>
        <taxon>Metazoa</taxon>
        <taxon>Chordata</taxon>
        <taxon>Craniata</taxon>
        <taxon>Vertebrata</taxon>
        <taxon>Euteleostomi</taxon>
        <taxon>Actinopterygii</taxon>
        <taxon>Neopterygii</taxon>
        <taxon>Teleostei</taxon>
        <taxon>Neoteleostei</taxon>
        <taxon>Acanthomorphata</taxon>
        <taxon>Ovalentaria</taxon>
        <taxon>Atherinomorphae</taxon>
        <taxon>Cyprinodontiformes</taxon>
        <taxon>Poeciliidae</taxon>
        <taxon>Poeciliinae</taxon>
        <taxon>Xiphophorus</taxon>
    </lineage>
</organism>
<proteinExistence type="predicted"/>
<keyword evidence="2" id="KW-1185">Reference proteome</keyword>
<evidence type="ECO:0000313" key="1">
    <source>
        <dbReference type="Ensembl" id="ENSXCOP00000017200.1"/>
    </source>
</evidence>